<dbReference type="Proteomes" id="UP000249016">
    <property type="component" value="Unassembled WGS sequence"/>
</dbReference>
<protein>
    <recommendedName>
        <fullName evidence="3">Gliding motility-associated C-terminal domain-containing protein</fullName>
    </recommendedName>
</protein>
<evidence type="ECO:0008006" key="3">
    <source>
        <dbReference type="Google" id="ProtNLM"/>
    </source>
</evidence>
<proteinExistence type="predicted"/>
<dbReference type="InterPro" id="IPR026341">
    <property type="entry name" value="T9SS_type_B"/>
</dbReference>
<dbReference type="EMBL" id="QLII01000001">
    <property type="protein sequence ID" value="RAI73714.1"/>
    <property type="molecule type" value="Genomic_DNA"/>
</dbReference>
<dbReference type="OrthoDB" id="1491125at2"/>
<comment type="caution">
    <text evidence="1">The sequence shown here is derived from an EMBL/GenBank/DDBJ whole genome shotgun (WGS) entry which is preliminary data.</text>
</comment>
<name>A0A327NIF6_9BACT</name>
<keyword evidence="2" id="KW-1185">Reference proteome</keyword>
<gene>
    <name evidence="1" type="ORF">HMF3257_03520</name>
</gene>
<organism evidence="1 2">
    <name type="scientific">Spirosoma telluris</name>
    <dbReference type="NCBI Taxonomy" id="2183553"/>
    <lineage>
        <taxon>Bacteria</taxon>
        <taxon>Pseudomonadati</taxon>
        <taxon>Bacteroidota</taxon>
        <taxon>Cytophagia</taxon>
        <taxon>Cytophagales</taxon>
        <taxon>Cytophagaceae</taxon>
        <taxon>Spirosoma</taxon>
    </lineage>
</organism>
<dbReference type="AlphaFoldDB" id="A0A327NIF6"/>
<dbReference type="NCBIfam" id="TIGR04131">
    <property type="entry name" value="Bac_Flav_CTERM"/>
    <property type="match status" value="1"/>
</dbReference>
<reference evidence="1 2" key="1">
    <citation type="submission" date="2018-06" db="EMBL/GenBank/DDBJ databases">
        <title>Spirosoma sp. HMF3257 Genome sequencing and assembly.</title>
        <authorList>
            <person name="Kang H."/>
            <person name="Cha I."/>
            <person name="Kim H."/>
            <person name="Kang J."/>
            <person name="Joh K."/>
        </authorList>
    </citation>
    <scope>NUCLEOTIDE SEQUENCE [LARGE SCALE GENOMIC DNA]</scope>
    <source>
        <strain evidence="1 2">HMF3257</strain>
    </source>
</reference>
<evidence type="ECO:0000313" key="2">
    <source>
        <dbReference type="Proteomes" id="UP000249016"/>
    </source>
</evidence>
<dbReference type="Pfam" id="PF13585">
    <property type="entry name" value="CHU_C"/>
    <property type="match status" value="1"/>
</dbReference>
<evidence type="ECO:0000313" key="1">
    <source>
        <dbReference type="EMBL" id="RAI73714.1"/>
    </source>
</evidence>
<accession>A0A327NIF6</accession>
<sequence>MAGDKPKLCRSKAILLSHDRQLFNDRHTKIELSGQKTIAAAGSYYYIDDISIEEVIDAPLVNVPNLGVDTTLCLGQVLTIQLPDNSQTRYLWQDGSTSSIRTITQAGTYFVTATTGVYSVTDTLHVRILPPVVLPQDTTLCRGEKLTLIPNYPGHALHWSTGSTDSTLTVSQAGQYWVKVDSHTCPIADTINVQVIDCPDNVPNIFTPNGDGINETFIIDNIELRPWQLAIYNRWGARVFESESYHNQWCGEGLPTGVYYYELFCQPLRRRLKGWVQILR</sequence>